<feature type="chain" id="PRO_5015397697" evidence="2">
    <location>
        <begin position="17"/>
        <end position="220"/>
    </location>
</feature>
<feature type="signal peptide" evidence="2">
    <location>
        <begin position="1"/>
        <end position="16"/>
    </location>
</feature>
<dbReference type="Proteomes" id="UP000237481">
    <property type="component" value="Unassembled WGS sequence"/>
</dbReference>
<keyword evidence="2" id="KW-0732">Signal</keyword>
<proteinExistence type="predicted"/>
<reference evidence="3 4" key="1">
    <citation type="submission" date="2018-01" db="EMBL/GenBank/DDBJ databases">
        <title>Harnessing the power of phylogenomics to disentangle the directionality and signatures of interkingdom host jumping in the parasitic fungal genus Tolypocladium.</title>
        <authorList>
            <person name="Quandt C.A."/>
            <person name="Patterson W."/>
            <person name="Spatafora J.W."/>
        </authorList>
    </citation>
    <scope>NUCLEOTIDE SEQUENCE [LARGE SCALE GENOMIC DNA]</scope>
    <source>
        <strain evidence="3 4">NRBC 100945</strain>
    </source>
</reference>
<dbReference type="EMBL" id="PKSG01000773">
    <property type="protein sequence ID" value="POR32889.1"/>
    <property type="molecule type" value="Genomic_DNA"/>
</dbReference>
<dbReference type="AlphaFoldDB" id="A0A2S4KRS2"/>
<evidence type="ECO:0000256" key="1">
    <source>
        <dbReference type="SAM" id="MobiDB-lite"/>
    </source>
</evidence>
<evidence type="ECO:0000313" key="3">
    <source>
        <dbReference type="EMBL" id="POR32889.1"/>
    </source>
</evidence>
<gene>
    <name evidence="3" type="ORF">TPAR_06894</name>
</gene>
<feature type="region of interest" description="Disordered" evidence="1">
    <location>
        <begin position="14"/>
        <end position="67"/>
    </location>
</feature>
<evidence type="ECO:0000313" key="4">
    <source>
        <dbReference type="Proteomes" id="UP000237481"/>
    </source>
</evidence>
<sequence length="220" mass="23363">MELLLVLASLGATGHARNRDGNSREPSAACACGVPAPDQSDSVGEATRAAAKHGKAEKASSGRMATPPKYQLQGELCDAPFHPKHLCQTGRAACVVGDNSNGPAGARAAWAPGRRRFKHVSLVPIQDTRHCHGEHKVASVSLLPRRHLVTVVVVIVGVAAWASQVLHAIPSAVLERLVDGTAVLMQPSVHPSRELPITSLWHPCSGPDTRIDVRLLPTRR</sequence>
<name>A0A2S4KRS2_9HYPO</name>
<keyword evidence="4" id="KW-1185">Reference proteome</keyword>
<organism evidence="3 4">
    <name type="scientific">Tolypocladium paradoxum</name>
    <dbReference type="NCBI Taxonomy" id="94208"/>
    <lineage>
        <taxon>Eukaryota</taxon>
        <taxon>Fungi</taxon>
        <taxon>Dikarya</taxon>
        <taxon>Ascomycota</taxon>
        <taxon>Pezizomycotina</taxon>
        <taxon>Sordariomycetes</taxon>
        <taxon>Hypocreomycetidae</taxon>
        <taxon>Hypocreales</taxon>
        <taxon>Ophiocordycipitaceae</taxon>
        <taxon>Tolypocladium</taxon>
    </lineage>
</organism>
<protein>
    <submittedName>
        <fullName evidence="3">Uncharacterized protein</fullName>
    </submittedName>
</protein>
<accession>A0A2S4KRS2</accession>
<comment type="caution">
    <text evidence="3">The sequence shown here is derived from an EMBL/GenBank/DDBJ whole genome shotgun (WGS) entry which is preliminary data.</text>
</comment>
<evidence type="ECO:0000256" key="2">
    <source>
        <dbReference type="SAM" id="SignalP"/>
    </source>
</evidence>